<sequence length="184" mass="20392">MADTPLVRGCLPVEVTWGGRRLDMVFAKEGREDGQATPRQTLYILPAKPRGPPSRRHARSSAQTICRINYALSTMSADALRDDLARLNALLAADRRQAAADAAAERDRTARAAQDRHDRLVGQLNGLTSLIADQTNDINSCTEQIRREASLTEQRRAEQDANLNSLQAMFAQVREGQERSPRPC</sequence>
<organism evidence="1 2">
    <name type="scientific">Dentipellis fragilis</name>
    <dbReference type="NCBI Taxonomy" id="205917"/>
    <lineage>
        <taxon>Eukaryota</taxon>
        <taxon>Fungi</taxon>
        <taxon>Dikarya</taxon>
        <taxon>Basidiomycota</taxon>
        <taxon>Agaricomycotina</taxon>
        <taxon>Agaricomycetes</taxon>
        <taxon>Russulales</taxon>
        <taxon>Hericiaceae</taxon>
        <taxon>Dentipellis</taxon>
    </lineage>
</organism>
<keyword evidence="2" id="KW-1185">Reference proteome</keyword>
<gene>
    <name evidence="1" type="ORF">EVG20_g2009</name>
</gene>
<proteinExistence type="predicted"/>
<protein>
    <recommendedName>
        <fullName evidence="3">Autophagy-related protein 16 domain-containing protein</fullName>
    </recommendedName>
</protein>
<dbReference type="OrthoDB" id="10578048at2759"/>
<evidence type="ECO:0000313" key="2">
    <source>
        <dbReference type="Proteomes" id="UP000298327"/>
    </source>
</evidence>
<name>A0A4Y9Z889_9AGAM</name>
<dbReference type="AlphaFoldDB" id="A0A4Y9Z889"/>
<comment type="caution">
    <text evidence="1">The sequence shown here is derived from an EMBL/GenBank/DDBJ whole genome shotgun (WGS) entry which is preliminary data.</text>
</comment>
<dbReference type="EMBL" id="SEOQ01000072">
    <property type="protein sequence ID" value="TFY70985.1"/>
    <property type="molecule type" value="Genomic_DNA"/>
</dbReference>
<evidence type="ECO:0008006" key="3">
    <source>
        <dbReference type="Google" id="ProtNLM"/>
    </source>
</evidence>
<reference evidence="1 2" key="1">
    <citation type="submission" date="2019-02" db="EMBL/GenBank/DDBJ databases">
        <title>Genome sequencing of the rare red list fungi Dentipellis fragilis.</title>
        <authorList>
            <person name="Buettner E."/>
            <person name="Kellner H."/>
        </authorList>
    </citation>
    <scope>NUCLEOTIDE SEQUENCE [LARGE SCALE GENOMIC DNA]</scope>
    <source>
        <strain evidence="1 2">DSM 105465</strain>
    </source>
</reference>
<accession>A0A4Y9Z889</accession>
<evidence type="ECO:0000313" key="1">
    <source>
        <dbReference type="EMBL" id="TFY70985.1"/>
    </source>
</evidence>
<dbReference type="Proteomes" id="UP000298327">
    <property type="component" value="Unassembled WGS sequence"/>
</dbReference>